<sequence length="54" mass="5921">DKSLKDFPAPPMLGDCYNFSVAIKVSLMCSKERLMPIKGMCTPSLLKNSLSSNL</sequence>
<feature type="non-terminal residue" evidence="1">
    <location>
        <position position="54"/>
    </location>
</feature>
<keyword evidence="2" id="KW-1185">Reference proteome</keyword>
<reference evidence="1" key="1">
    <citation type="journal article" date="2022" name="bioRxiv">
        <title>Sequencing and chromosome-scale assembly of the giantPleurodeles waltlgenome.</title>
        <authorList>
            <person name="Brown T."/>
            <person name="Elewa A."/>
            <person name="Iarovenko S."/>
            <person name="Subramanian E."/>
            <person name="Araus A.J."/>
            <person name="Petzold A."/>
            <person name="Susuki M."/>
            <person name="Suzuki K.-i.T."/>
            <person name="Hayashi T."/>
            <person name="Toyoda A."/>
            <person name="Oliveira C."/>
            <person name="Osipova E."/>
            <person name="Leigh N.D."/>
            <person name="Simon A."/>
            <person name="Yun M.H."/>
        </authorList>
    </citation>
    <scope>NUCLEOTIDE SEQUENCE</scope>
    <source>
        <strain evidence="1">20211129_DDA</strain>
        <tissue evidence="1">Liver</tissue>
    </source>
</reference>
<protein>
    <submittedName>
        <fullName evidence="1">Uncharacterized protein</fullName>
    </submittedName>
</protein>
<accession>A0AAV7MF43</accession>
<evidence type="ECO:0000313" key="1">
    <source>
        <dbReference type="EMBL" id="KAJ1099733.1"/>
    </source>
</evidence>
<comment type="caution">
    <text evidence="1">The sequence shown here is derived from an EMBL/GenBank/DDBJ whole genome shotgun (WGS) entry which is preliminary data.</text>
</comment>
<dbReference type="AlphaFoldDB" id="A0AAV7MF43"/>
<dbReference type="Proteomes" id="UP001066276">
    <property type="component" value="Chromosome 10"/>
</dbReference>
<proteinExistence type="predicted"/>
<evidence type="ECO:0000313" key="2">
    <source>
        <dbReference type="Proteomes" id="UP001066276"/>
    </source>
</evidence>
<dbReference type="EMBL" id="JANPWB010000014">
    <property type="protein sequence ID" value="KAJ1099733.1"/>
    <property type="molecule type" value="Genomic_DNA"/>
</dbReference>
<name>A0AAV7MF43_PLEWA</name>
<gene>
    <name evidence="1" type="ORF">NDU88_004831</name>
</gene>
<feature type="non-terminal residue" evidence="1">
    <location>
        <position position="1"/>
    </location>
</feature>
<organism evidence="1 2">
    <name type="scientific">Pleurodeles waltl</name>
    <name type="common">Iberian ribbed newt</name>
    <dbReference type="NCBI Taxonomy" id="8319"/>
    <lineage>
        <taxon>Eukaryota</taxon>
        <taxon>Metazoa</taxon>
        <taxon>Chordata</taxon>
        <taxon>Craniata</taxon>
        <taxon>Vertebrata</taxon>
        <taxon>Euteleostomi</taxon>
        <taxon>Amphibia</taxon>
        <taxon>Batrachia</taxon>
        <taxon>Caudata</taxon>
        <taxon>Salamandroidea</taxon>
        <taxon>Salamandridae</taxon>
        <taxon>Pleurodelinae</taxon>
        <taxon>Pleurodeles</taxon>
    </lineage>
</organism>